<sequence length="340" mass="38171">MNPNSNNWTFLLPPDVSSAESIIGLDGTPNKALWKQTLNEEIQPLSLLSSTGKREYLQKILGLQLVQTTNNWKSVQSGEGAAPPKDLAVIEGIARKEGQTPALISSQNAIQAYRREGMDELTESTEHYGNLKGMNTFKTERLGIILGNPHPGDAKIQKWSAFAGKSAEPKEINGEQMRGADTDYGSYGNQVMETFIHDEVLQAAMRFGREETDGEKGATVYIHTCAFPSWLPVEEQFVSVNSWTNTPKDGVQLVIRAVRDLNNWQERGWSVREIRERIHRLKEEGIIADDLSGTTVRNWLKKLAEQGYLTMRQEGQGHAYHFLNQSLEDAPKYGHVEFSR</sequence>
<evidence type="ECO:0000313" key="2">
    <source>
        <dbReference type="Proteomes" id="UP000637819"/>
    </source>
</evidence>
<dbReference type="OrthoDB" id="242746at2157"/>
<evidence type="ECO:0000313" key="1">
    <source>
        <dbReference type="EMBL" id="QRV14656.1"/>
    </source>
</evidence>
<name>A0A8T8DZN9_9EURY</name>
<reference evidence="1 2" key="1">
    <citation type="submission" date="2021-01" db="EMBL/GenBank/DDBJ databases">
        <title>Genome Sequence and Methylation Pattern of Haloterrigena salifodinae BOL5-1, An Extremely Halophilic Archaeon from a Bolivian Salt Mine.</title>
        <authorList>
            <person name="DasSarma P."/>
            <person name="Anton B.P."/>
            <person name="DasSarma S.L."/>
            <person name="von Ehrenheim H.A.L."/>
            <person name="Martinez F.L."/>
            <person name="Guzman D."/>
            <person name="Roberts R.J."/>
            <person name="DasSarma S."/>
        </authorList>
    </citation>
    <scope>NUCLEOTIDE SEQUENCE [LARGE SCALE GENOMIC DNA]</scope>
    <source>
        <strain evidence="1 2">BOL5-1</strain>
    </source>
</reference>
<dbReference type="KEGG" id="hsal:JMJ58_17255"/>
<keyword evidence="2" id="KW-1185">Reference proteome</keyword>
<dbReference type="GeneID" id="62876909"/>
<proteinExistence type="predicted"/>
<organism evidence="1 2">
    <name type="scientific">Haloterrigena salifodinae</name>
    <dbReference type="NCBI Taxonomy" id="2675099"/>
    <lineage>
        <taxon>Archaea</taxon>
        <taxon>Methanobacteriati</taxon>
        <taxon>Methanobacteriota</taxon>
        <taxon>Stenosarchaea group</taxon>
        <taxon>Halobacteria</taxon>
        <taxon>Halobacteriales</taxon>
        <taxon>Natrialbaceae</taxon>
        <taxon>Haloterrigena</taxon>
    </lineage>
</organism>
<dbReference type="EMBL" id="CP069188">
    <property type="protein sequence ID" value="QRV14656.1"/>
    <property type="molecule type" value="Genomic_DNA"/>
</dbReference>
<dbReference type="RefSeq" id="WP_204747389.1">
    <property type="nucleotide sequence ID" value="NZ_CP069188.1"/>
</dbReference>
<protein>
    <submittedName>
        <fullName evidence="1">Uncharacterized protein</fullName>
    </submittedName>
</protein>
<dbReference type="AlphaFoldDB" id="A0A8T8DZN9"/>
<dbReference type="InterPro" id="IPR036388">
    <property type="entry name" value="WH-like_DNA-bd_sf"/>
</dbReference>
<gene>
    <name evidence="1" type="ORF">JMJ58_17255</name>
</gene>
<accession>A0A8T8DZN9</accession>
<dbReference type="Gene3D" id="1.10.10.10">
    <property type="entry name" value="Winged helix-like DNA-binding domain superfamily/Winged helix DNA-binding domain"/>
    <property type="match status" value="1"/>
</dbReference>
<dbReference type="Proteomes" id="UP000637819">
    <property type="component" value="Chromosome"/>
</dbReference>